<dbReference type="EMBL" id="JACEEZ010026513">
    <property type="protein sequence ID" value="KAG0692422.1"/>
    <property type="molecule type" value="Genomic_DNA"/>
</dbReference>
<keyword evidence="3" id="KW-1185">Reference proteome</keyword>
<proteinExistence type="predicted"/>
<feature type="region of interest" description="Disordered" evidence="1">
    <location>
        <begin position="215"/>
        <end position="251"/>
    </location>
</feature>
<feature type="compositionally biased region" description="Basic residues" evidence="1">
    <location>
        <begin position="215"/>
        <end position="228"/>
    </location>
</feature>
<dbReference type="Proteomes" id="UP000770661">
    <property type="component" value="Unassembled WGS sequence"/>
</dbReference>
<dbReference type="AlphaFoldDB" id="A0A8J8WL11"/>
<feature type="compositionally biased region" description="Low complexity" evidence="1">
    <location>
        <begin position="229"/>
        <end position="240"/>
    </location>
</feature>
<feature type="compositionally biased region" description="Polar residues" evidence="1">
    <location>
        <begin position="241"/>
        <end position="251"/>
    </location>
</feature>
<name>A0A8J8WL11_CHIOP</name>
<feature type="region of interest" description="Disordered" evidence="1">
    <location>
        <begin position="103"/>
        <end position="179"/>
    </location>
</feature>
<reference evidence="2" key="1">
    <citation type="submission" date="2020-07" db="EMBL/GenBank/DDBJ databases">
        <title>The High-quality genome of the commercially important snow crab, Chionoecetes opilio.</title>
        <authorList>
            <person name="Jeong J.-H."/>
            <person name="Ryu S."/>
        </authorList>
    </citation>
    <scope>NUCLEOTIDE SEQUENCE</scope>
    <source>
        <strain evidence="2">MADBK_172401_WGS</strain>
        <tissue evidence="2">Digestive gland</tissue>
    </source>
</reference>
<organism evidence="2 3">
    <name type="scientific">Chionoecetes opilio</name>
    <name type="common">Atlantic snow crab</name>
    <name type="synonym">Cancer opilio</name>
    <dbReference type="NCBI Taxonomy" id="41210"/>
    <lineage>
        <taxon>Eukaryota</taxon>
        <taxon>Metazoa</taxon>
        <taxon>Ecdysozoa</taxon>
        <taxon>Arthropoda</taxon>
        <taxon>Crustacea</taxon>
        <taxon>Multicrustacea</taxon>
        <taxon>Malacostraca</taxon>
        <taxon>Eumalacostraca</taxon>
        <taxon>Eucarida</taxon>
        <taxon>Decapoda</taxon>
        <taxon>Pleocyemata</taxon>
        <taxon>Brachyura</taxon>
        <taxon>Eubrachyura</taxon>
        <taxon>Majoidea</taxon>
        <taxon>Majidae</taxon>
        <taxon>Chionoecetes</taxon>
    </lineage>
</organism>
<protein>
    <submittedName>
        <fullName evidence="2">Uncharacterized protein</fullName>
    </submittedName>
</protein>
<evidence type="ECO:0000313" key="3">
    <source>
        <dbReference type="Proteomes" id="UP000770661"/>
    </source>
</evidence>
<comment type="caution">
    <text evidence="2">The sequence shown here is derived from an EMBL/GenBank/DDBJ whole genome shotgun (WGS) entry which is preliminary data.</text>
</comment>
<evidence type="ECO:0000256" key="1">
    <source>
        <dbReference type="SAM" id="MobiDB-lite"/>
    </source>
</evidence>
<evidence type="ECO:0000313" key="2">
    <source>
        <dbReference type="EMBL" id="KAG0692422.1"/>
    </source>
</evidence>
<accession>A0A8J8WL11</accession>
<gene>
    <name evidence="2" type="ORF">GWK47_027897</name>
</gene>
<sequence length="251" mass="28269">MYRGASCKRLQDIPFWRPEGAFWRRVRAPPPQGRSSAPPHFELHPYLRGVTFRIWRWRRRCPWYTLTPRATVLQAWRDTGASAWGSLCWGDLGISNVSSRLHHGAPTLPGQQRPLGASPSGLRGDAPPQSDLIPKAQNSTHAQGMQGPSPRAHTFPRPPPPTSVVCGAPDPHKPRARKRHLTNCRGNVIARNGFFWSLRRTVFLWGTTRTKMRGFSPHHVHLRPKKRPPQSTSQPPRSTSLTRYTTVGATS</sequence>